<dbReference type="PATRIC" id="fig|657313.3.peg.2513"/>
<dbReference type="Pfam" id="PF13353">
    <property type="entry name" value="Fer4_12"/>
    <property type="match status" value="1"/>
</dbReference>
<dbReference type="GO" id="GO:0051539">
    <property type="term" value="F:4 iron, 4 sulfur cluster binding"/>
    <property type="evidence" value="ECO:0007669"/>
    <property type="project" value="UniProtKB-KW"/>
</dbReference>
<keyword evidence="5" id="KW-0004">4Fe-4S</keyword>
<dbReference type="GO" id="GO:0046872">
    <property type="term" value="F:metal ion binding"/>
    <property type="evidence" value="ECO:0007669"/>
    <property type="project" value="UniProtKB-KW"/>
</dbReference>
<evidence type="ECO:0000256" key="5">
    <source>
        <dbReference type="ARBA" id="ARBA00022485"/>
    </source>
</evidence>
<dbReference type="SFLD" id="SFLDS00029">
    <property type="entry name" value="Radical_SAM"/>
    <property type="match status" value="1"/>
</dbReference>
<dbReference type="PROSITE" id="PS01087">
    <property type="entry name" value="RADICAL_ACTIVATING"/>
    <property type="match status" value="1"/>
</dbReference>
<sequence length="212" mass="24836">MKRYGMIGINGKKIPINDMIRNVFWNKWKRGFKVNYGEIKKCDIANGEGVRVALFVSGCRHHCKGCFNSMTWDFNYGKKFTEETEEEILEALKPNYIDGLSLLGGEPFEPENQEVLVKLLRKVKERYPEKNIWCYSGYLFDEELKKESRARCEYTDEMLSMLDVLVDGRFEEDKKNITLLFRGSENQRLIDVKKSLEQGQVVEWKPAIKRGL</sequence>
<dbReference type="CDD" id="cd01335">
    <property type="entry name" value="Radical_SAM"/>
    <property type="match status" value="1"/>
</dbReference>
<evidence type="ECO:0000256" key="3">
    <source>
        <dbReference type="ARBA" id="ARBA00009777"/>
    </source>
</evidence>
<dbReference type="Gene3D" id="3.20.20.70">
    <property type="entry name" value="Aldolase class I"/>
    <property type="match status" value="1"/>
</dbReference>
<dbReference type="HOGENOM" id="CLU_089926_2_0_9"/>
<dbReference type="EC" id="1.97.1.-" evidence="12"/>
<dbReference type="InterPro" id="IPR058240">
    <property type="entry name" value="rSAM_sf"/>
</dbReference>
<evidence type="ECO:0000313" key="13">
    <source>
        <dbReference type="EMBL" id="CBL27095.1"/>
    </source>
</evidence>
<comment type="catalytic activity">
    <reaction evidence="11">
        <text>glycyl-[protein] + reduced [flavodoxin] + S-adenosyl-L-methionine = glycin-2-yl radical-[protein] + semiquinone [flavodoxin] + 5'-deoxyadenosine + L-methionine + H(+)</text>
        <dbReference type="Rhea" id="RHEA:61976"/>
        <dbReference type="Rhea" id="RHEA-COMP:10622"/>
        <dbReference type="Rhea" id="RHEA-COMP:14480"/>
        <dbReference type="Rhea" id="RHEA-COMP:15993"/>
        <dbReference type="Rhea" id="RHEA-COMP:15994"/>
        <dbReference type="ChEBI" id="CHEBI:15378"/>
        <dbReference type="ChEBI" id="CHEBI:17319"/>
        <dbReference type="ChEBI" id="CHEBI:29947"/>
        <dbReference type="ChEBI" id="CHEBI:32722"/>
        <dbReference type="ChEBI" id="CHEBI:57618"/>
        <dbReference type="ChEBI" id="CHEBI:57844"/>
        <dbReference type="ChEBI" id="CHEBI:59789"/>
        <dbReference type="ChEBI" id="CHEBI:140311"/>
    </reaction>
</comment>
<evidence type="ECO:0000256" key="6">
    <source>
        <dbReference type="ARBA" id="ARBA00022691"/>
    </source>
</evidence>
<dbReference type="PANTHER" id="PTHR30352">
    <property type="entry name" value="PYRUVATE FORMATE-LYASE-ACTIVATING ENZYME"/>
    <property type="match status" value="1"/>
</dbReference>
<protein>
    <recommendedName>
        <fullName evidence="4 12">Anaerobic ribonucleoside-triphosphate reductase-activating protein</fullName>
        <ecNumber evidence="12">1.97.1.-</ecNumber>
    </recommendedName>
</protein>
<keyword evidence="8 12" id="KW-0560">Oxidoreductase</keyword>
<proteinExistence type="inferred from homology"/>
<evidence type="ECO:0000256" key="12">
    <source>
        <dbReference type="PIRNR" id="PIRNR000368"/>
    </source>
</evidence>
<gene>
    <name evidence="13" type="ORF">RTO_26320</name>
</gene>
<dbReference type="InterPro" id="IPR013785">
    <property type="entry name" value="Aldolase_TIM"/>
</dbReference>
<evidence type="ECO:0000256" key="1">
    <source>
        <dbReference type="ARBA" id="ARBA00001966"/>
    </source>
</evidence>
<evidence type="ECO:0000256" key="11">
    <source>
        <dbReference type="ARBA" id="ARBA00047365"/>
    </source>
</evidence>
<dbReference type="KEGG" id="rto:RTO_26320"/>
<evidence type="ECO:0000256" key="9">
    <source>
        <dbReference type="ARBA" id="ARBA00023004"/>
    </source>
</evidence>
<reference evidence="13 14" key="1">
    <citation type="submission" date="2010-03" db="EMBL/GenBank/DDBJ databases">
        <title>The genome sequence of Ruminococcus torques L2-14.</title>
        <authorList>
            <consortium name="metaHIT consortium -- http://www.metahit.eu/"/>
            <person name="Pajon A."/>
            <person name="Turner K."/>
            <person name="Parkhill J."/>
            <person name="Duncan S."/>
            <person name="Flint H."/>
        </authorList>
    </citation>
    <scope>NUCLEOTIDE SEQUENCE [LARGE SCALE GENOMIC DNA]</scope>
    <source>
        <strain evidence="13 14">L2-14</strain>
    </source>
</reference>
<dbReference type="SFLD" id="SFLDF00299">
    <property type="entry name" value="anaerobic_ribonucleoside-triph"/>
    <property type="match status" value="1"/>
</dbReference>
<evidence type="ECO:0000256" key="7">
    <source>
        <dbReference type="ARBA" id="ARBA00022723"/>
    </source>
</evidence>
<dbReference type="InterPro" id="IPR001989">
    <property type="entry name" value="Radical_activat_CS"/>
</dbReference>
<evidence type="ECO:0000256" key="2">
    <source>
        <dbReference type="ARBA" id="ARBA00003852"/>
    </source>
</evidence>
<comment type="similarity">
    <text evidence="3 12">Belongs to the organic radical-activating enzymes family.</text>
</comment>
<comment type="cofactor">
    <cofactor evidence="1">
        <name>[4Fe-4S] cluster</name>
        <dbReference type="ChEBI" id="CHEBI:49883"/>
    </cofactor>
</comment>
<reference evidence="13 14" key="2">
    <citation type="submission" date="2010-03" db="EMBL/GenBank/DDBJ databases">
        <authorList>
            <person name="Pajon A."/>
        </authorList>
    </citation>
    <scope>NUCLEOTIDE SEQUENCE [LARGE SCALE GENOMIC DNA]</scope>
    <source>
        <strain evidence="13 14">L2-14</strain>
    </source>
</reference>
<dbReference type="PANTHER" id="PTHR30352:SF2">
    <property type="entry name" value="ANAEROBIC RIBONUCLEOSIDE-TRIPHOSPHATE REDUCTASE-ACTIVATING PROTEIN"/>
    <property type="match status" value="1"/>
</dbReference>
<dbReference type="SFLD" id="SFLDG01066">
    <property type="entry name" value="organic_radical-activating_enz"/>
    <property type="match status" value="1"/>
</dbReference>
<dbReference type="NCBIfam" id="TIGR02491">
    <property type="entry name" value="NrdG"/>
    <property type="match status" value="1"/>
</dbReference>
<accession>D4LZ85</accession>
<keyword evidence="9" id="KW-0408">Iron</keyword>
<keyword evidence="6" id="KW-0949">S-adenosyl-L-methionine</keyword>
<dbReference type="AlphaFoldDB" id="D4LZ85"/>
<dbReference type="PIRSF" id="PIRSF000368">
    <property type="entry name" value="NrdG"/>
    <property type="match status" value="1"/>
</dbReference>
<dbReference type="Proteomes" id="UP000008956">
    <property type="component" value="Chromosome"/>
</dbReference>
<dbReference type="InterPro" id="IPR012837">
    <property type="entry name" value="NrdG"/>
</dbReference>
<evidence type="ECO:0000256" key="10">
    <source>
        <dbReference type="ARBA" id="ARBA00023014"/>
    </source>
</evidence>
<name>D4LZ85_9FIRM</name>
<dbReference type="InterPro" id="IPR007197">
    <property type="entry name" value="rSAM"/>
</dbReference>
<dbReference type="GO" id="GO:0004748">
    <property type="term" value="F:ribonucleoside-diphosphate reductase activity, thioredoxin disulfide as acceptor"/>
    <property type="evidence" value="ECO:0007669"/>
    <property type="project" value="TreeGrafter"/>
</dbReference>
<keyword evidence="7" id="KW-0479">Metal-binding</keyword>
<evidence type="ECO:0000256" key="4">
    <source>
        <dbReference type="ARBA" id="ARBA00014281"/>
    </source>
</evidence>
<dbReference type="EMBL" id="FP929055">
    <property type="protein sequence ID" value="CBL27095.1"/>
    <property type="molecule type" value="Genomic_DNA"/>
</dbReference>
<comment type="function">
    <text evidence="2 12">Activation of anaerobic ribonucleoside-triphosphate reductase under anaerobic conditions by generation of an organic free radical, using S-adenosylmethionine and reduced flavodoxin as cosubstrates to produce 5'-deoxy-adenosine.</text>
</comment>
<dbReference type="InterPro" id="IPR034457">
    <property type="entry name" value="Organic_radical-activating"/>
</dbReference>
<dbReference type="SFLD" id="SFLDG01063">
    <property type="entry name" value="activating_enzymes__group_1"/>
    <property type="match status" value="1"/>
</dbReference>
<evidence type="ECO:0000313" key="14">
    <source>
        <dbReference type="Proteomes" id="UP000008956"/>
    </source>
</evidence>
<keyword evidence="10" id="KW-0411">Iron-sulfur</keyword>
<organism evidence="13 14">
    <name type="scientific">[Ruminococcus] torques L2-14</name>
    <dbReference type="NCBI Taxonomy" id="657313"/>
    <lineage>
        <taxon>Bacteria</taxon>
        <taxon>Bacillati</taxon>
        <taxon>Bacillota</taxon>
        <taxon>Clostridia</taxon>
        <taxon>Lachnospirales</taxon>
        <taxon>Lachnospiraceae</taxon>
        <taxon>Mediterraneibacter</taxon>
    </lineage>
</organism>
<dbReference type="GO" id="GO:0043365">
    <property type="term" value="F:[formate-C-acetyltransferase]-activating enzyme activity"/>
    <property type="evidence" value="ECO:0007669"/>
    <property type="project" value="InterPro"/>
</dbReference>
<dbReference type="STRING" id="33039.ERS852502_00496"/>
<dbReference type="SUPFAM" id="SSF102114">
    <property type="entry name" value="Radical SAM enzymes"/>
    <property type="match status" value="1"/>
</dbReference>
<evidence type="ECO:0000256" key="8">
    <source>
        <dbReference type="ARBA" id="ARBA00023002"/>
    </source>
</evidence>